<dbReference type="OrthoDB" id="29023at2759"/>
<evidence type="ECO:0000313" key="2">
    <source>
        <dbReference type="EMBL" id="CAG8640349.1"/>
    </source>
</evidence>
<dbReference type="AlphaFoldDB" id="A0A9N9GZ31"/>
<name>A0A9N9GZ31_9GLOM</name>
<organism evidence="2 3">
    <name type="scientific">Racocetra fulgida</name>
    <dbReference type="NCBI Taxonomy" id="60492"/>
    <lineage>
        <taxon>Eukaryota</taxon>
        <taxon>Fungi</taxon>
        <taxon>Fungi incertae sedis</taxon>
        <taxon>Mucoromycota</taxon>
        <taxon>Glomeromycotina</taxon>
        <taxon>Glomeromycetes</taxon>
        <taxon>Diversisporales</taxon>
        <taxon>Gigasporaceae</taxon>
        <taxon>Racocetra</taxon>
    </lineage>
</organism>
<sequence length="50" mass="6012">MERREAEERARTEELDSHVKKEKEILDDPRDNVLGKQKQVITLDNIDRYT</sequence>
<proteinExistence type="predicted"/>
<evidence type="ECO:0000256" key="1">
    <source>
        <dbReference type="SAM" id="MobiDB-lite"/>
    </source>
</evidence>
<protein>
    <submittedName>
        <fullName evidence="2">6721_t:CDS:1</fullName>
    </submittedName>
</protein>
<dbReference type="EMBL" id="CAJVPZ010012499">
    <property type="protein sequence ID" value="CAG8640349.1"/>
    <property type="molecule type" value="Genomic_DNA"/>
</dbReference>
<dbReference type="Proteomes" id="UP000789396">
    <property type="component" value="Unassembled WGS sequence"/>
</dbReference>
<keyword evidence="3" id="KW-1185">Reference proteome</keyword>
<accession>A0A9N9GZ31</accession>
<feature type="region of interest" description="Disordered" evidence="1">
    <location>
        <begin position="1"/>
        <end position="23"/>
    </location>
</feature>
<gene>
    <name evidence="2" type="ORF">RFULGI_LOCUS8059</name>
</gene>
<comment type="caution">
    <text evidence="2">The sequence shown here is derived from an EMBL/GenBank/DDBJ whole genome shotgun (WGS) entry which is preliminary data.</text>
</comment>
<evidence type="ECO:0000313" key="3">
    <source>
        <dbReference type="Proteomes" id="UP000789396"/>
    </source>
</evidence>
<reference evidence="2" key="1">
    <citation type="submission" date="2021-06" db="EMBL/GenBank/DDBJ databases">
        <authorList>
            <person name="Kallberg Y."/>
            <person name="Tangrot J."/>
            <person name="Rosling A."/>
        </authorList>
    </citation>
    <scope>NUCLEOTIDE SEQUENCE</scope>
    <source>
        <strain evidence="2">IN212</strain>
    </source>
</reference>
<feature type="non-terminal residue" evidence="2">
    <location>
        <position position="50"/>
    </location>
</feature>